<dbReference type="Proteomes" id="UP000075243">
    <property type="component" value="Unassembled WGS sequence"/>
</dbReference>
<dbReference type="AlphaFoldDB" id="A0A151RM45"/>
<sequence length="110" mass="12438">MRLEITHFSTTYHVPRSFLRDGEDNTLELFEEQGGNPYEVKVATVTIANACAKAYEGHRLELACNENQVISEIKFASFGLPQGERGSFKKGRCESRQTLSVVKRVINLLF</sequence>
<dbReference type="Gramene" id="C.cajan_35650.t">
    <property type="protein sequence ID" value="C.cajan_35650.t"/>
    <property type="gene ID" value="C.cajan_35650"/>
</dbReference>
<organism evidence="1 2">
    <name type="scientific">Cajanus cajan</name>
    <name type="common">Pigeon pea</name>
    <name type="synonym">Cajanus indicus</name>
    <dbReference type="NCBI Taxonomy" id="3821"/>
    <lineage>
        <taxon>Eukaryota</taxon>
        <taxon>Viridiplantae</taxon>
        <taxon>Streptophyta</taxon>
        <taxon>Embryophyta</taxon>
        <taxon>Tracheophyta</taxon>
        <taxon>Spermatophyta</taxon>
        <taxon>Magnoliopsida</taxon>
        <taxon>eudicotyledons</taxon>
        <taxon>Gunneridae</taxon>
        <taxon>Pentapetalae</taxon>
        <taxon>rosids</taxon>
        <taxon>fabids</taxon>
        <taxon>Fabales</taxon>
        <taxon>Fabaceae</taxon>
        <taxon>Papilionoideae</taxon>
        <taxon>50 kb inversion clade</taxon>
        <taxon>NPAAA clade</taxon>
        <taxon>indigoferoid/millettioid clade</taxon>
        <taxon>Phaseoleae</taxon>
        <taxon>Cajanus</taxon>
    </lineage>
</organism>
<dbReference type="CDD" id="cd22842">
    <property type="entry name" value="Gal_Rha_Lectin_BGal"/>
    <property type="match status" value="1"/>
</dbReference>
<evidence type="ECO:0000313" key="2">
    <source>
        <dbReference type="Proteomes" id="UP000075243"/>
    </source>
</evidence>
<gene>
    <name evidence="1" type="ORF">KK1_034961</name>
</gene>
<evidence type="ECO:0000313" key="1">
    <source>
        <dbReference type="EMBL" id="KYP43583.1"/>
    </source>
</evidence>
<accession>A0A151RM45</accession>
<protein>
    <submittedName>
        <fullName evidence="1">Beta-galactosidase</fullName>
    </submittedName>
</protein>
<dbReference type="EMBL" id="KQ483661">
    <property type="protein sequence ID" value="KYP43583.1"/>
    <property type="molecule type" value="Genomic_DNA"/>
</dbReference>
<reference evidence="1" key="1">
    <citation type="journal article" date="2012" name="Nat. Biotechnol.">
        <title>Draft genome sequence of pigeonpea (Cajanus cajan), an orphan legume crop of resource-poor farmers.</title>
        <authorList>
            <person name="Varshney R.K."/>
            <person name="Chen W."/>
            <person name="Li Y."/>
            <person name="Bharti A.K."/>
            <person name="Saxena R.K."/>
            <person name="Schlueter J.A."/>
            <person name="Donoghue M.T."/>
            <person name="Azam S."/>
            <person name="Fan G."/>
            <person name="Whaley A.M."/>
            <person name="Farmer A.D."/>
            <person name="Sheridan J."/>
            <person name="Iwata A."/>
            <person name="Tuteja R."/>
            <person name="Penmetsa R.V."/>
            <person name="Wu W."/>
            <person name="Upadhyaya H.D."/>
            <person name="Yang S.P."/>
            <person name="Shah T."/>
            <person name="Saxena K.B."/>
            <person name="Michael T."/>
            <person name="McCombie W.R."/>
            <person name="Yang B."/>
            <person name="Zhang G."/>
            <person name="Yang H."/>
            <person name="Wang J."/>
            <person name="Spillane C."/>
            <person name="Cook D.R."/>
            <person name="May G.D."/>
            <person name="Xu X."/>
            <person name="Jackson S.A."/>
        </authorList>
    </citation>
    <scope>NUCLEOTIDE SEQUENCE [LARGE SCALE GENOMIC DNA]</scope>
</reference>
<proteinExistence type="predicted"/>
<name>A0A151RM45_CAJCA</name>
<keyword evidence="2" id="KW-1185">Reference proteome</keyword>